<dbReference type="Proteomes" id="UP000070252">
    <property type="component" value="Unassembled WGS sequence"/>
</dbReference>
<feature type="domain" description="RNA polymerase sigma-70 region 2" evidence="5">
    <location>
        <begin position="20"/>
        <end position="86"/>
    </location>
</feature>
<dbReference type="InterPro" id="IPR039425">
    <property type="entry name" value="RNA_pol_sigma-70-like"/>
</dbReference>
<organism evidence="9 11">
    <name type="scientific">Paenibacillus jilunlii</name>
    <dbReference type="NCBI Taxonomy" id="682956"/>
    <lineage>
        <taxon>Bacteria</taxon>
        <taxon>Bacillati</taxon>
        <taxon>Bacillota</taxon>
        <taxon>Bacilli</taxon>
        <taxon>Bacillales</taxon>
        <taxon>Paenibacillaceae</taxon>
        <taxon>Paenibacillus</taxon>
    </lineage>
</organism>
<feature type="domain" description="RNA polymerase sigma factor 70 region 4 type 2" evidence="6">
    <location>
        <begin position="117"/>
        <end position="167"/>
    </location>
</feature>
<dbReference type="PANTHER" id="PTHR43133">
    <property type="entry name" value="RNA POLYMERASE ECF-TYPE SIGMA FACTO"/>
    <property type="match status" value="1"/>
</dbReference>
<dbReference type="RefSeq" id="WP_062522226.1">
    <property type="nucleotide sequence ID" value="NZ_CP048429.1"/>
</dbReference>
<dbReference type="EMBL" id="FNGM01000010">
    <property type="protein sequence ID" value="SDM20670.1"/>
    <property type="molecule type" value="Genomic_DNA"/>
</dbReference>
<reference evidence="9 11" key="2">
    <citation type="submission" date="2016-10" db="EMBL/GenBank/DDBJ databases">
        <authorList>
            <person name="de Groot N.N."/>
        </authorList>
    </citation>
    <scope>NUCLEOTIDE SEQUENCE [LARGE SCALE GENOMIC DNA]</scope>
    <source>
        <strain evidence="9 11">CGMCC 1.10239</strain>
    </source>
</reference>
<dbReference type="InterPro" id="IPR014284">
    <property type="entry name" value="RNA_pol_sigma-70_dom"/>
</dbReference>
<evidence type="ECO:0000313" key="10">
    <source>
        <dbReference type="Proteomes" id="UP000070252"/>
    </source>
</evidence>
<reference evidence="8 10" key="1">
    <citation type="submission" date="2015-08" db="EMBL/GenBank/DDBJ databases">
        <title>Genome of Paenibacillus jilunlii.</title>
        <authorList>
            <person name="Sant'Anna F.H."/>
            <person name="Ambrosini A."/>
            <person name="Souza R."/>
            <person name="Bach E."/>
            <person name="Fernandes G."/>
            <person name="Balsanelli E."/>
            <person name="Baura V.A."/>
            <person name="Pedrosa F.O."/>
            <person name="Souza E.M."/>
            <person name="Passaglia L."/>
        </authorList>
    </citation>
    <scope>NUCLEOTIDE SEQUENCE [LARGE SCALE GENOMIC DNA]</scope>
    <source>
        <strain evidence="8 10">DSM 23019</strain>
    </source>
</reference>
<comment type="similarity">
    <text evidence="1">Belongs to the sigma-70 factor family. ECF subfamily.</text>
</comment>
<evidence type="ECO:0000259" key="6">
    <source>
        <dbReference type="Pfam" id="PF08281"/>
    </source>
</evidence>
<dbReference type="Gene3D" id="1.10.10.10">
    <property type="entry name" value="Winged helix-like DNA-binding domain superfamily/Winged helix DNA-binding domain"/>
    <property type="match status" value="1"/>
</dbReference>
<dbReference type="Pfam" id="PF04542">
    <property type="entry name" value="Sigma70_r2"/>
    <property type="match status" value="1"/>
</dbReference>
<keyword evidence="4" id="KW-0804">Transcription</keyword>
<dbReference type="PANTHER" id="PTHR43133:SF51">
    <property type="entry name" value="RNA POLYMERASE SIGMA FACTOR"/>
    <property type="match status" value="1"/>
</dbReference>
<dbReference type="CDD" id="cd06171">
    <property type="entry name" value="Sigma70_r4"/>
    <property type="match status" value="1"/>
</dbReference>
<gene>
    <name evidence="8" type="ORF">AML91_09420</name>
    <name evidence="9" type="ORF">SAMN05216191_11041</name>
</gene>
<dbReference type="OrthoDB" id="127805at2"/>
<dbReference type="GO" id="GO:0003677">
    <property type="term" value="F:DNA binding"/>
    <property type="evidence" value="ECO:0007669"/>
    <property type="project" value="InterPro"/>
</dbReference>
<dbReference type="EMBL" id="LIPY01000105">
    <property type="protein sequence ID" value="KWX76712.1"/>
    <property type="molecule type" value="Genomic_DNA"/>
</dbReference>
<evidence type="ECO:0000313" key="8">
    <source>
        <dbReference type="EMBL" id="KWX76712.1"/>
    </source>
</evidence>
<dbReference type="Pfam" id="PF08874">
    <property type="entry name" value="DUF1835"/>
    <property type="match status" value="1"/>
</dbReference>
<evidence type="ECO:0000259" key="7">
    <source>
        <dbReference type="Pfam" id="PF08874"/>
    </source>
</evidence>
<dbReference type="SUPFAM" id="SSF88659">
    <property type="entry name" value="Sigma3 and sigma4 domains of RNA polymerase sigma factors"/>
    <property type="match status" value="1"/>
</dbReference>
<name>A0A1G9RC54_9BACL</name>
<keyword evidence="3" id="KW-0731">Sigma factor</keyword>
<evidence type="ECO:0000313" key="11">
    <source>
        <dbReference type="Proteomes" id="UP000182783"/>
    </source>
</evidence>
<feature type="domain" description="DUF1835" evidence="7">
    <location>
        <begin position="191"/>
        <end position="296"/>
    </location>
</feature>
<dbReference type="GO" id="GO:0006352">
    <property type="term" value="P:DNA-templated transcription initiation"/>
    <property type="evidence" value="ECO:0007669"/>
    <property type="project" value="InterPro"/>
</dbReference>
<evidence type="ECO:0000256" key="3">
    <source>
        <dbReference type="ARBA" id="ARBA00023082"/>
    </source>
</evidence>
<evidence type="ECO:0000256" key="4">
    <source>
        <dbReference type="ARBA" id="ARBA00023163"/>
    </source>
</evidence>
<protein>
    <submittedName>
        <fullName evidence="9">RNA polymerase sigma factor, sigma-70 family</fullName>
    </submittedName>
    <submittedName>
        <fullName evidence="8">RNA polymerase subunit sigma</fullName>
    </submittedName>
</protein>
<accession>A0A1G9RC54</accession>
<dbReference type="NCBIfam" id="TIGR02937">
    <property type="entry name" value="sigma70-ECF"/>
    <property type="match status" value="1"/>
</dbReference>
<dbReference type="Pfam" id="PF08281">
    <property type="entry name" value="Sigma70_r4_2"/>
    <property type="match status" value="1"/>
</dbReference>
<proteinExistence type="inferred from homology"/>
<dbReference type="Gene3D" id="1.10.1740.10">
    <property type="match status" value="1"/>
</dbReference>
<dbReference type="InterPro" id="IPR014973">
    <property type="entry name" value="DUF1835"/>
</dbReference>
<sequence>MRQWVEKARQGDAEAFAQLMAHCRGMAYAVSYDMLKDVHLAEDAVQEAFLEAFLNLHRLSEPAAFPGWFRTIVVRQCQRTLRRKRHTLLPLDEALQDLQNEPGAADILERKEAEQVLQSSVAALSDKLRVPVQLFYFYGYSLQEISGYLGTPVQTLKKRLHDARQKLKGTLPVADLASVFNHLYEGGRKMLHIVNGDVVGNMLKHGIVQGDVLVWREIYSSGPIFADLSGPRERAERARVLEATLGIPAGEYMTGCEEQEQKLREYAQYDEVVLWFEHDLFDQSMLAYLLHWFKGQKPGRTKLSLLCIGEFPGVERFHGLGQLTPAQLGTLSGTWRSIGRQEIGLGSELWQAYASPDPTRMADLLDQKNAELAASGLPFAYDAFRTHLMRLPSVQNGLGIVEQTTLEAVASGAHTPLELFQQVTDALHVLGMGDVEYWKVLRALTAGEHPLLYIEGAEGYTDFRQIPEFLNRRVTVTELGQQILEGAADRVLVQGIDEWYGGLHMQGHEVPWRWDTEAGQLVRQRINTQ</sequence>
<evidence type="ECO:0000256" key="2">
    <source>
        <dbReference type="ARBA" id="ARBA00023015"/>
    </source>
</evidence>
<dbReference type="Proteomes" id="UP000182783">
    <property type="component" value="Unassembled WGS sequence"/>
</dbReference>
<dbReference type="InterPro" id="IPR013249">
    <property type="entry name" value="RNA_pol_sigma70_r4_t2"/>
</dbReference>
<keyword evidence="2" id="KW-0805">Transcription regulation</keyword>
<dbReference type="InterPro" id="IPR013324">
    <property type="entry name" value="RNA_pol_sigma_r3/r4-like"/>
</dbReference>
<evidence type="ECO:0000256" key="1">
    <source>
        <dbReference type="ARBA" id="ARBA00010641"/>
    </source>
</evidence>
<dbReference type="InterPro" id="IPR036388">
    <property type="entry name" value="WH-like_DNA-bd_sf"/>
</dbReference>
<dbReference type="InterPro" id="IPR007627">
    <property type="entry name" value="RNA_pol_sigma70_r2"/>
</dbReference>
<dbReference type="SUPFAM" id="SSF88946">
    <property type="entry name" value="Sigma2 domain of RNA polymerase sigma factors"/>
    <property type="match status" value="1"/>
</dbReference>
<dbReference type="AlphaFoldDB" id="A0A1G9RC54"/>
<evidence type="ECO:0000313" key="9">
    <source>
        <dbReference type="EMBL" id="SDM20670.1"/>
    </source>
</evidence>
<keyword evidence="10" id="KW-1185">Reference proteome</keyword>
<dbReference type="GO" id="GO:0016987">
    <property type="term" value="F:sigma factor activity"/>
    <property type="evidence" value="ECO:0007669"/>
    <property type="project" value="UniProtKB-KW"/>
</dbReference>
<dbReference type="InterPro" id="IPR013325">
    <property type="entry name" value="RNA_pol_sigma_r2"/>
</dbReference>
<evidence type="ECO:0000259" key="5">
    <source>
        <dbReference type="Pfam" id="PF04542"/>
    </source>
</evidence>